<dbReference type="RefSeq" id="YP_010071101.1">
    <property type="nucleotide sequence ID" value="NC_054921.1"/>
</dbReference>
<protein>
    <submittedName>
        <fullName evidence="1">Uncharacterized protein</fullName>
    </submittedName>
</protein>
<dbReference type="EMBL" id="MT179807">
    <property type="protein sequence ID" value="QIW91412.1"/>
    <property type="molecule type" value="Genomic_DNA"/>
</dbReference>
<evidence type="ECO:0000313" key="2">
    <source>
        <dbReference type="Proteomes" id="UP000502327"/>
    </source>
</evidence>
<evidence type="ECO:0000313" key="1">
    <source>
        <dbReference type="EMBL" id="QIW91412.1"/>
    </source>
</evidence>
<reference evidence="1 2" key="1">
    <citation type="submission" date="2020-03" db="EMBL/GenBank/DDBJ databases">
        <authorList>
            <person name="Wu Y."/>
            <person name="Qu Y."/>
        </authorList>
    </citation>
    <scope>NUCLEOTIDE SEQUENCE [LARGE SCALE GENOMIC DNA]</scope>
</reference>
<dbReference type="Proteomes" id="UP000502327">
    <property type="component" value="Segment"/>
</dbReference>
<organism evidence="1 2">
    <name type="scientific">Escherichia phage vB_EcoM_IME537</name>
    <dbReference type="NCBI Taxonomy" id="2724310"/>
    <lineage>
        <taxon>Viruses</taxon>
        <taxon>Duplodnaviria</taxon>
        <taxon>Heunggongvirae</taxon>
        <taxon>Uroviricota</taxon>
        <taxon>Caudoviricetes</taxon>
        <taxon>Pantevenvirales</taxon>
        <taxon>Straboviridae</taxon>
        <taxon>Tevenvirinae</taxon>
        <taxon>Tequatrovirus</taxon>
        <taxon>Tequatrovirus ime537</taxon>
    </lineage>
</organism>
<dbReference type="GeneID" id="65059772"/>
<proteinExistence type="predicted"/>
<keyword evidence="2" id="KW-1185">Reference proteome</keyword>
<sequence length="68" mass="8043">MMLTHVKFKRLKINAGFTESLNGHLCVKISEKEYHDSSIKEVNPPIVRADPNMKVWVDSYQVKKWWQL</sequence>
<accession>A0A6H0XAH9</accession>
<name>A0A6H0XAH9_9CAUD</name>
<dbReference type="KEGG" id="vg:65059772"/>